<feature type="domain" description="Peptidase M6-like" evidence="1">
    <location>
        <begin position="138"/>
        <end position="288"/>
    </location>
</feature>
<name>A0A7Y2E8U6_UNCEI</name>
<evidence type="ECO:0000313" key="3">
    <source>
        <dbReference type="Proteomes" id="UP000547674"/>
    </source>
</evidence>
<dbReference type="GO" id="GO:0008233">
    <property type="term" value="F:peptidase activity"/>
    <property type="evidence" value="ECO:0007669"/>
    <property type="project" value="InterPro"/>
</dbReference>
<evidence type="ECO:0000259" key="1">
    <source>
        <dbReference type="Pfam" id="PF05547"/>
    </source>
</evidence>
<dbReference type="PANTHER" id="PTHR41775:SF1">
    <property type="entry name" value="PEPTIDASE M6-LIKE DOMAIN-CONTAINING PROTEIN"/>
    <property type="match status" value="1"/>
</dbReference>
<dbReference type="Proteomes" id="UP000547674">
    <property type="component" value="Unassembled WGS sequence"/>
</dbReference>
<dbReference type="GO" id="GO:0006508">
    <property type="term" value="P:proteolysis"/>
    <property type="evidence" value="ECO:0007669"/>
    <property type="project" value="InterPro"/>
</dbReference>
<dbReference type="AlphaFoldDB" id="A0A7Y2E8U6"/>
<organism evidence="2 3">
    <name type="scientific">Eiseniibacteriota bacterium</name>
    <dbReference type="NCBI Taxonomy" id="2212470"/>
    <lineage>
        <taxon>Bacteria</taxon>
        <taxon>Candidatus Eiseniibacteriota</taxon>
    </lineage>
</organism>
<accession>A0A7Y2E8U6</accession>
<reference evidence="2 3" key="1">
    <citation type="submission" date="2020-03" db="EMBL/GenBank/DDBJ databases">
        <title>Metabolic flexibility allows generalist bacteria to become dominant in a frequently disturbed ecosystem.</title>
        <authorList>
            <person name="Chen Y.-J."/>
            <person name="Leung P.M."/>
            <person name="Bay S.K."/>
            <person name="Hugenholtz P."/>
            <person name="Kessler A.J."/>
            <person name="Shelley G."/>
            <person name="Waite D.W."/>
            <person name="Cook P.L."/>
            <person name="Greening C."/>
        </authorList>
    </citation>
    <scope>NUCLEOTIDE SEQUENCE [LARGE SCALE GENOMIC DNA]</scope>
    <source>
        <strain evidence="2">SS_bin_28</strain>
    </source>
</reference>
<feature type="non-terminal residue" evidence="2">
    <location>
        <position position="294"/>
    </location>
</feature>
<evidence type="ECO:0000313" key="2">
    <source>
        <dbReference type="EMBL" id="NNF05505.1"/>
    </source>
</evidence>
<dbReference type="InterPro" id="IPR008757">
    <property type="entry name" value="Peptidase_M6-like_domain"/>
</dbReference>
<dbReference type="EMBL" id="JABDJR010000065">
    <property type="protein sequence ID" value="NNF05505.1"/>
    <property type="molecule type" value="Genomic_DNA"/>
</dbReference>
<proteinExistence type="predicted"/>
<dbReference type="PANTHER" id="PTHR41775">
    <property type="entry name" value="SECRETED PROTEIN-RELATED"/>
    <property type="match status" value="1"/>
</dbReference>
<protein>
    <recommendedName>
        <fullName evidence="1">Peptidase M6-like domain-containing protein</fullName>
    </recommendedName>
</protein>
<gene>
    <name evidence="2" type="ORF">HKN21_01970</name>
</gene>
<comment type="caution">
    <text evidence="2">The sequence shown here is derived from an EMBL/GenBank/DDBJ whole genome shotgun (WGS) entry which is preliminary data.</text>
</comment>
<sequence length="294" mass="31371">MATRIPALFLSNRRVLPTILTTFLAVLVSSLFVGSATAQIAPPKPGVELPQSYLQKMAEDKTAFQFRRAWKGEAMRVRENIRLQGLGILDAASAGGGTVVTGTKLVPVLAGKFSNTGADPYSIASLQNQLFDGPNPTGTVTDFYNETSHGNINLTGTVFGNGAGLFQVSQTDTYYEGSPGCNGLNSACGARTGEFLQEMLNGTDGTVDFSQYDNDGPDGFPNSGDDDGFVDFVAFVHPELGGECGTNNLWSHRWVYEGWWGSAYTTNDPAFGGGFIRVSDYTIQPLISCNGTSI</sequence>
<dbReference type="Pfam" id="PF05547">
    <property type="entry name" value="Peptidase_M6"/>
    <property type="match status" value="1"/>
</dbReference>